<dbReference type="InterPro" id="IPR029787">
    <property type="entry name" value="Nucleotide_cyclase"/>
</dbReference>
<dbReference type="EC" id="2.7.7.65" evidence="1"/>
<gene>
    <name evidence="4" type="ORF">HK414_25805</name>
</gene>
<dbReference type="EMBL" id="CP053418">
    <property type="protein sequence ID" value="QJW83222.1"/>
    <property type="molecule type" value="Genomic_DNA"/>
</dbReference>
<dbReference type="SMART" id="SM00267">
    <property type="entry name" value="GGDEF"/>
    <property type="match status" value="1"/>
</dbReference>
<dbReference type="SUPFAM" id="SSF55073">
    <property type="entry name" value="Nucleotide cyclase"/>
    <property type="match status" value="1"/>
</dbReference>
<dbReference type="InterPro" id="IPR043128">
    <property type="entry name" value="Rev_trsase/Diguanyl_cyclase"/>
</dbReference>
<sequence>MLKRLAAQLRNHARRPGDLHARYGGEEFALVLPATGADAAMNIGNGVRRAFAQCFADRPELATTVSVGVAVAPEDAASPAELLEHADAALYRAKAQGRDRCVRWERDAG</sequence>
<keyword evidence="5" id="KW-1185">Reference proteome</keyword>
<dbReference type="Proteomes" id="UP000500826">
    <property type="component" value="Chromosome"/>
</dbReference>
<dbReference type="InterPro" id="IPR000160">
    <property type="entry name" value="GGDEF_dom"/>
</dbReference>
<feature type="domain" description="GGDEF" evidence="3">
    <location>
        <begin position="1"/>
        <end position="106"/>
    </location>
</feature>
<dbReference type="InterPro" id="IPR050469">
    <property type="entry name" value="Diguanylate_Cyclase"/>
</dbReference>
<organism evidence="4 5">
    <name type="scientific">Ramlibacter terrae</name>
    <dbReference type="NCBI Taxonomy" id="2732511"/>
    <lineage>
        <taxon>Bacteria</taxon>
        <taxon>Pseudomonadati</taxon>
        <taxon>Pseudomonadota</taxon>
        <taxon>Betaproteobacteria</taxon>
        <taxon>Burkholderiales</taxon>
        <taxon>Comamonadaceae</taxon>
        <taxon>Ramlibacter</taxon>
    </lineage>
</organism>
<evidence type="ECO:0000313" key="5">
    <source>
        <dbReference type="Proteomes" id="UP000500826"/>
    </source>
</evidence>
<protein>
    <recommendedName>
        <fullName evidence="1">diguanylate cyclase</fullName>
        <ecNumber evidence="1">2.7.7.65</ecNumber>
    </recommendedName>
</protein>
<comment type="catalytic activity">
    <reaction evidence="2">
        <text>2 GTP = 3',3'-c-di-GMP + 2 diphosphate</text>
        <dbReference type="Rhea" id="RHEA:24898"/>
        <dbReference type="ChEBI" id="CHEBI:33019"/>
        <dbReference type="ChEBI" id="CHEBI:37565"/>
        <dbReference type="ChEBI" id="CHEBI:58805"/>
        <dbReference type="EC" id="2.7.7.65"/>
    </reaction>
</comment>
<dbReference type="Gene3D" id="3.30.70.270">
    <property type="match status" value="1"/>
</dbReference>
<proteinExistence type="predicted"/>
<dbReference type="Pfam" id="PF00990">
    <property type="entry name" value="GGDEF"/>
    <property type="match status" value="1"/>
</dbReference>
<reference evidence="4 5" key="1">
    <citation type="submission" date="2020-05" db="EMBL/GenBank/DDBJ databases">
        <title>Ramlibacter rhizophilus sp. nov., isolated from rhizosphere soil of national flower Mugunghwa from South Korea.</title>
        <authorList>
            <person name="Zheng-Fei Y."/>
            <person name="Huan T."/>
        </authorList>
    </citation>
    <scope>NUCLEOTIDE SEQUENCE [LARGE SCALE GENOMIC DNA]</scope>
    <source>
        <strain evidence="4 5">H242</strain>
    </source>
</reference>
<dbReference type="CDD" id="cd01949">
    <property type="entry name" value="GGDEF"/>
    <property type="match status" value="1"/>
</dbReference>
<name>A0ABX6P0U6_9BURK</name>
<reference evidence="4 5" key="2">
    <citation type="submission" date="2020-05" db="EMBL/GenBank/DDBJ databases">
        <authorList>
            <person name="Khan S.A."/>
            <person name="Jeon C.O."/>
            <person name="Chun B.H."/>
        </authorList>
    </citation>
    <scope>NUCLEOTIDE SEQUENCE [LARGE SCALE GENOMIC DNA]</scope>
    <source>
        <strain evidence="4 5">H242</strain>
    </source>
</reference>
<evidence type="ECO:0000256" key="1">
    <source>
        <dbReference type="ARBA" id="ARBA00012528"/>
    </source>
</evidence>
<dbReference type="NCBIfam" id="TIGR00254">
    <property type="entry name" value="GGDEF"/>
    <property type="match status" value="1"/>
</dbReference>
<dbReference type="PROSITE" id="PS50887">
    <property type="entry name" value="GGDEF"/>
    <property type="match status" value="1"/>
</dbReference>
<accession>A0ABX6P0U6</accession>
<evidence type="ECO:0000259" key="3">
    <source>
        <dbReference type="PROSITE" id="PS50887"/>
    </source>
</evidence>
<evidence type="ECO:0000313" key="4">
    <source>
        <dbReference type="EMBL" id="QJW83222.1"/>
    </source>
</evidence>
<dbReference type="PANTHER" id="PTHR45138">
    <property type="entry name" value="REGULATORY COMPONENTS OF SENSORY TRANSDUCTION SYSTEM"/>
    <property type="match status" value="1"/>
</dbReference>
<evidence type="ECO:0000256" key="2">
    <source>
        <dbReference type="ARBA" id="ARBA00034247"/>
    </source>
</evidence>
<dbReference type="PANTHER" id="PTHR45138:SF9">
    <property type="entry name" value="DIGUANYLATE CYCLASE DGCM-RELATED"/>
    <property type="match status" value="1"/>
</dbReference>